<protein>
    <submittedName>
        <fullName evidence="2">SFRICE_006162</fullName>
    </submittedName>
</protein>
<feature type="region of interest" description="Disordered" evidence="1">
    <location>
        <begin position="31"/>
        <end position="54"/>
    </location>
</feature>
<feature type="region of interest" description="Disordered" evidence="1">
    <location>
        <begin position="1256"/>
        <end position="1275"/>
    </location>
</feature>
<reference evidence="2" key="1">
    <citation type="submission" date="2016-07" db="EMBL/GenBank/DDBJ databases">
        <authorList>
            <person name="Bretaudeau A."/>
        </authorList>
    </citation>
    <scope>NUCLEOTIDE SEQUENCE</scope>
    <source>
        <strain evidence="2">Rice</strain>
        <tissue evidence="2">Whole body</tissue>
    </source>
</reference>
<evidence type="ECO:0000256" key="1">
    <source>
        <dbReference type="SAM" id="MobiDB-lite"/>
    </source>
</evidence>
<feature type="compositionally biased region" description="Basic and acidic residues" evidence="1">
    <location>
        <begin position="91"/>
        <end position="101"/>
    </location>
</feature>
<organism evidence="2">
    <name type="scientific">Spodoptera frugiperda</name>
    <name type="common">Fall armyworm</name>
    <dbReference type="NCBI Taxonomy" id="7108"/>
    <lineage>
        <taxon>Eukaryota</taxon>
        <taxon>Metazoa</taxon>
        <taxon>Ecdysozoa</taxon>
        <taxon>Arthropoda</taxon>
        <taxon>Hexapoda</taxon>
        <taxon>Insecta</taxon>
        <taxon>Pterygota</taxon>
        <taxon>Neoptera</taxon>
        <taxon>Endopterygota</taxon>
        <taxon>Lepidoptera</taxon>
        <taxon>Glossata</taxon>
        <taxon>Ditrysia</taxon>
        <taxon>Noctuoidea</taxon>
        <taxon>Noctuidae</taxon>
        <taxon>Amphipyrinae</taxon>
        <taxon>Spodoptera</taxon>
    </lineage>
</organism>
<feature type="compositionally biased region" description="Polar residues" evidence="1">
    <location>
        <begin position="566"/>
        <end position="584"/>
    </location>
</feature>
<dbReference type="EMBL" id="ODYU01004653">
    <property type="protein sequence ID" value="SOQ44759.1"/>
    <property type="molecule type" value="Genomic_DNA"/>
</dbReference>
<sequence length="1363" mass="153012">MESNVQNDESANEMFKIADFGQNLRINVSSSKQKLANDQAKGKPNSKLPRIVRQPVQSKFYKSIEHMKSFHDQTGDSSPGSSRMGGFPMKMKKDDSTEKSKPSLIPRRKCNRDENCEVPKKTDTPNNQFIPECRNVQRVQMLINQEFCPEDRVPPPASVQSTRPIPTLGQIYGRINMIDSDRLNDWFMEFTPTNTTASMPVPESTPIEDDGGSSTVASPANYHQQEFGKTTTILDRKNILINEIQATNENVSVWLASDVEFPTDTESGYKTMSSKNAEKSAVLTVSECTTEKSNKTFTLGVLQDKSNSLCATTKPESECSNDASPASYHEQEFGKTTVVLDTKNIVMNEIQTTNENVTVWLASDVEYPTRDNESGYKTMSSKNVEKSAVLTVSECKTEKSNKTFTLGVLQDKSNSLCAATKPESECSKGPSLILKEQQTVVLCMSPETGHQKSAENSGTIPKTNITIQISQVPVPESTKSPQPKEQQTLCPANVSHAVTPTHRIPVPSYTECLSEILQKTTNFEMMDGVDSEKTPTSAVTTDTSDNLLSIGETIEGERDTTDDTEAQTSPGCSLLQNQSHSNDMMNEKSPDRGTEWSYKYKSDTDETDYKEHSKHDSWTNKNVFYKRQSDYKTKRTFEDTCPECHRYNKFPSSRYKMLSPFASWRRRISFRRICRRRWNRVWKKTAERWAAWSMRSVRLKKFRGMHLKRRTVWEDADVQTYTPVYNETDSVAKELKSEAIGTVFDMGSWINLNNLNESSTHTYSNHRPKIKHSNLGPSMYPFMYSSQQISPSARTINIETPKVPRLVCYRDNNNSANSKMNKFSWSTNKIEFCKSCQYEDNLLPLKVDRSTSFTHMYVLGLSDQDTDTTDLPYFMYDKVTSTFIRTNPYRMSVEFSKDAFTQKIIMCHNAETDVSFLPMFNRSSTGTITSACDITYYKPYTGSEITQLTETKTQTSVYPNMRKLSRAVSARQHNEQIDTQMSPGMSVNKVTTGISAVKLKLSEKTTSFPTKEIMILHEETESMEEQKPELSAQTEENRPEPGTETETQMTPDASIAEVSTGYTPGPSTIAVPAIVNDSIKQSYAVQTASTNPTTLALTATKIMSISSRQLLPISNRSSSVTTGDKPAVACNVSYRQNCTCTPLNVQTCGTDVKFTDLYCTRETAAGAVDSYYETQLLLNNLIKKALMGKTSHQIQAEGLEALVTKNQPLIYVTTSTNTHVGLETKSIGPTMSEITEGQGIGVCKTEIGIQYVEDKKEKEAIPEETEKSEDAPSINSERHDRVVPVCLLNQKTSDLTTQTEFDGEYKSINTSHRTYFMAALVSLPTRKIAILCKKVILHQHASKSECLLNMTLASLNKIFLVKY</sequence>
<name>A0A2H1VVA6_SPOFR</name>
<feature type="compositionally biased region" description="Basic and acidic residues" evidence="1">
    <location>
        <begin position="1019"/>
        <end position="1028"/>
    </location>
</feature>
<evidence type="ECO:0000313" key="2">
    <source>
        <dbReference type="EMBL" id="SOQ44759.1"/>
    </source>
</evidence>
<feature type="compositionally biased region" description="Polar residues" evidence="1">
    <location>
        <begin position="534"/>
        <end position="547"/>
    </location>
</feature>
<feature type="compositionally biased region" description="Basic and acidic residues" evidence="1">
    <location>
        <begin position="585"/>
        <end position="597"/>
    </location>
</feature>
<feature type="region of interest" description="Disordered" evidence="1">
    <location>
        <begin position="69"/>
        <end position="107"/>
    </location>
</feature>
<feature type="region of interest" description="Disordered" evidence="1">
    <location>
        <begin position="528"/>
        <end position="597"/>
    </location>
</feature>
<proteinExistence type="predicted"/>
<feature type="region of interest" description="Disordered" evidence="1">
    <location>
        <begin position="1019"/>
        <end position="1052"/>
    </location>
</feature>
<feature type="region of interest" description="Disordered" evidence="1">
    <location>
        <begin position="194"/>
        <end position="215"/>
    </location>
</feature>
<gene>
    <name evidence="2" type="ORF">SFRICE_006162</name>
</gene>
<accession>A0A2H1VVA6</accession>